<dbReference type="AlphaFoldDB" id="A0A9W8W362"/>
<dbReference type="Proteomes" id="UP001140502">
    <property type="component" value="Unassembled WGS sequence"/>
</dbReference>
<dbReference type="PANTHER" id="PTHR36847:SF1">
    <property type="entry name" value="AMIDOLIGASE ENZYME"/>
    <property type="match status" value="1"/>
</dbReference>
<organism evidence="3 4">
    <name type="scientific">Fusarium piperis</name>
    <dbReference type="NCBI Taxonomy" id="1435070"/>
    <lineage>
        <taxon>Eukaryota</taxon>
        <taxon>Fungi</taxon>
        <taxon>Dikarya</taxon>
        <taxon>Ascomycota</taxon>
        <taxon>Pezizomycotina</taxon>
        <taxon>Sordariomycetes</taxon>
        <taxon>Hypocreomycetidae</taxon>
        <taxon>Hypocreales</taxon>
        <taxon>Nectriaceae</taxon>
        <taxon>Fusarium</taxon>
        <taxon>Fusarium solani species complex</taxon>
    </lineage>
</organism>
<feature type="compositionally biased region" description="Basic and acidic residues" evidence="1">
    <location>
        <begin position="288"/>
        <end position="306"/>
    </location>
</feature>
<feature type="domain" description="Ig-like" evidence="2">
    <location>
        <begin position="466"/>
        <end position="585"/>
    </location>
</feature>
<gene>
    <name evidence="3" type="ORF">N0V84_011868</name>
</gene>
<dbReference type="InterPro" id="IPR022025">
    <property type="entry name" value="Amidoligase_2"/>
</dbReference>
<reference evidence="3" key="1">
    <citation type="submission" date="2022-10" db="EMBL/GenBank/DDBJ databases">
        <title>Tapping the CABI collections for fungal endophytes: first genome assemblies for Collariella, Neodidymelliopsis, Ascochyta clinopodiicola, Didymella pomorum, Didymosphaeria variabile, Neocosmospora piperis and Neocucurbitaria cava.</title>
        <authorList>
            <person name="Hill R."/>
        </authorList>
    </citation>
    <scope>NUCLEOTIDE SEQUENCE</scope>
    <source>
        <strain evidence="3">IMI 366586</strain>
    </source>
</reference>
<dbReference type="OrthoDB" id="4768338at2759"/>
<accession>A0A9W8W362</accession>
<feature type="compositionally biased region" description="Polar residues" evidence="1">
    <location>
        <begin position="16"/>
        <end position="29"/>
    </location>
</feature>
<feature type="region of interest" description="Disordered" evidence="1">
    <location>
        <begin position="288"/>
        <end position="332"/>
    </location>
</feature>
<name>A0A9W8W362_9HYPO</name>
<evidence type="ECO:0000313" key="3">
    <source>
        <dbReference type="EMBL" id="KAJ4308823.1"/>
    </source>
</evidence>
<comment type="caution">
    <text evidence="3">The sequence shown here is derived from an EMBL/GenBank/DDBJ whole genome shotgun (WGS) entry which is preliminary data.</text>
</comment>
<dbReference type="PROSITE" id="PS50835">
    <property type="entry name" value="IG_LIKE"/>
    <property type="match status" value="1"/>
</dbReference>
<feature type="region of interest" description="Disordered" evidence="1">
    <location>
        <begin position="1"/>
        <end position="49"/>
    </location>
</feature>
<evidence type="ECO:0000259" key="2">
    <source>
        <dbReference type="PROSITE" id="PS50835"/>
    </source>
</evidence>
<proteinExistence type="predicted"/>
<evidence type="ECO:0000313" key="4">
    <source>
        <dbReference type="Proteomes" id="UP001140502"/>
    </source>
</evidence>
<dbReference type="EMBL" id="JAPEUR010000488">
    <property type="protein sequence ID" value="KAJ4308823.1"/>
    <property type="molecule type" value="Genomic_DNA"/>
</dbReference>
<keyword evidence="4" id="KW-1185">Reference proteome</keyword>
<sequence length="606" mass="68215">MITGKHESENEDMSATGKQSVRQGESSKTGGQGLKVEQDSNCEQDKYTRPPRVSFGVELEFLVHRRTSGDDDESVAGLPPVLRSDDWTSSQESVARMLREHGLDAYSTTSPDADRSGPLKWVVANDGSVSEYGEPSDRFGVDWDNLELISPPLYACDEAFRLVAAVIRLVTTNFRVRVNHTCGLHVHVGNGPHHLDMRAMRNYAALLWATDNILSTLHCPSRSATKYSNSNRRIAYTDLSSGVDAKQAYGVAICVSSWIPRFLGRTRKLGEAPVVSRQKFRKHIEDMENARPDPQHDLGLDPKCPSDDSDWEMPNSKPFFRPKKRDPDVQRQTRKIPTRDFLLSPEEEARLDSESITRELPPQVDFDMAGLGLPPFPPPGSTPKPFLETDRPRQKQLDIEEIKKDDKIAGRYEPTRYPAADSWKLTWPGVKELLSCDVGVHQVATLMSRSEGQHRYASSNWVANTPEAMTPGDMRSKGGRRTIECRLAGGSMDADWVVTWIKIQCRLLEWARDAEPSVFMGVLCKLARDDDSPDCTYDVLDLLRDLGMYTSVKICEERLKRAEEAWYQCMLIKDYTGSSQDTSINTDMEISFNVGNQDFEGMEDVN</sequence>
<evidence type="ECO:0000256" key="1">
    <source>
        <dbReference type="SAM" id="MobiDB-lite"/>
    </source>
</evidence>
<dbReference type="Pfam" id="PF12224">
    <property type="entry name" value="Amidoligase_2"/>
    <property type="match status" value="1"/>
</dbReference>
<protein>
    <recommendedName>
        <fullName evidence="2">Ig-like domain-containing protein</fullName>
    </recommendedName>
</protein>
<dbReference type="InterPro" id="IPR007110">
    <property type="entry name" value="Ig-like_dom"/>
</dbReference>
<dbReference type="PANTHER" id="PTHR36847">
    <property type="entry name" value="AMIDOLIGASE ENZYME"/>
    <property type="match status" value="1"/>
</dbReference>